<dbReference type="Pfam" id="PF13413">
    <property type="entry name" value="HTH_25"/>
    <property type="match status" value="1"/>
</dbReference>
<feature type="domain" description="Cytoskeleton protein RodZ-like C-terminal" evidence="3">
    <location>
        <begin position="315"/>
        <end position="381"/>
    </location>
</feature>
<evidence type="ECO:0000256" key="1">
    <source>
        <dbReference type="SAM" id="MobiDB-lite"/>
    </source>
</evidence>
<feature type="region of interest" description="Disordered" evidence="1">
    <location>
        <begin position="194"/>
        <end position="232"/>
    </location>
</feature>
<name>A0A0T5NTB8_9RHOB</name>
<feature type="transmembrane region" description="Helical" evidence="2">
    <location>
        <begin position="154"/>
        <end position="173"/>
    </location>
</feature>
<evidence type="ECO:0000313" key="5">
    <source>
        <dbReference type="Proteomes" id="UP000051295"/>
    </source>
</evidence>
<evidence type="ECO:0000259" key="3">
    <source>
        <dbReference type="Pfam" id="PF13464"/>
    </source>
</evidence>
<dbReference type="OrthoDB" id="9790252at2"/>
<dbReference type="InterPro" id="IPR050400">
    <property type="entry name" value="Bact_Cytoskel_RodZ"/>
</dbReference>
<protein>
    <submittedName>
        <fullName evidence="4">4-hydroxy-3-methylbut-2-en-1-yl diphosphate synthase</fullName>
    </submittedName>
</protein>
<dbReference type="Gene3D" id="1.10.260.40">
    <property type="entry name" value="lambda repressor-like DNA-binding domains"/>
    <property type="match status" value="1"/>
</dbReference>
<accession>A0A0T5NTB8</accession>
<comment type="caution">
    <text evidence="4">The sequence shown here is derived from an EMBL/GenBank/DDBJ whole genome shotgun (WGS) entry which is preliminary data.</text>
</comment>
<evidence type="ECO:0000256" key="2">
    <source>
        <dbReference type="SAM" id="Phobius"/>
    </source>
</evidence>
<reference evidence="4 5" key="1">
    <citation type="submission" date="2015-04" db="EMBL/GenBank/DDBJ databases">
        <title>The draft genome sequence of Roseovarius sp.R12b.</title>
        <authorList>
            <person name="Li G."/>
            <person name="Lai Q."/>
            <person name="Shao Z."/>
            <person name="Yan P."/>
        </authorList>
    </citation>
    <scope>NUCLEOTIDE SEQUENCE [LARGE SCALE GENOMIC DNA]</scope>
    <source>
        <strain evidence="4 5">R12B</strain>
    </source>
</reference>
<dbReference type="STRING" id="1641875.XM53_12955"/>
<keyword evidence="2" id="KW-1133">Transmembrane helix</keyword>
<organism evidence="4 5">
    <name type="scientific">Roseovarius atlanticus</name>
    <dbReference type="NCBI Taxonomy" id="1641875"/>
    <lineage>
        <taxon>Bacteria</taxon>
        <taxon>Pseudomonadati</taxon>
        <taxon>Pseudomonadota</taxon>
        <taxon>Alphaproteobacteria</taxon>
        <taxon>Rhodobacterales</taxon>
        <taxon>Roseobacteraceae</taxon>
        <taxon>Roseovarius</taxon>
    </lineage>
</organism>
<dbReference type="GO" id="GO:0003677">
    <property type="term" value="F:DNA binding"/>
    <property type="evidence" value="ECO:0007669"/>
    <property type="project" value="InterPro"/>
</dbReference>
<dbReference type="Proteomes" id="UP000051295">
    <property type="component" value="Unassembled WGS sequence"/>
</dbReference>
<dbReference type="AlphaFoldDB" id="A0A0T5NTB8"/>
<keyword evidence="2" id="KW-0812">Transmembrane</keyword>
<dbReference type="RefSeq" id="WP_057793973.1">
    <property type="nucleotide sequence ID" value="NZ_LAXJ01000012.1"/>
</dbReference>
<proteinExistence type="predicted"/>
<dbReference type="InterPro" id="IPR010982">
    <property type="entry name" value="Lambda_DNA-bd_dom_sf"/>
</dbReference>
<dbReference type="PANTHER" id="PTHR34475">
    <property type="match status" value="1"/>
</dbReference>
<dbReference type="Pfam" id="PF13464">
    <property type="entry name" value="RodZ_C"/>
    <property type="match status" value="1"/>
</dbReference>
<sequence length="424" mass="45569">MIGFRSKRTTEEHDVEPRGFDAFELRLGDLMRGERATIGKSLLDVERELRIKASYIAAIENCDPDAFDTPGFIPGYVRSYARYLNMDPDRAFAGFCAESGFSIAHGMSAEASSIRRPDAGPLRRTPRKEDPIALPKTPFVPATESFLARIEPGAIGSVMVLALLIGGLGYGGWSVLNEVQRVQFAPVENTPAVLSDLDPLDGAVPASGRDDETQENDPATTESVFNAPRDERLDRLYRPEALEVPVMVARDAPISTLNPAEMGAFSGDLPDADRSSPDYATATAGAAQVAEVQEPQDQPRQSPQVLADQPAGVKMVAVRPAWVRVQAPDGSVIYETIMNAGDTWDVPVMEGAPTIRIGESGAIYFAVNGVHHGPAGQRGQVTSGLPLDSQMLADALPVANLDADQDLSRYVAELEADAVTPIQE</sequence>
<dbReference type="InterPro" id="IPR025194">
    <property type="entry name" value="RodZ-like_C"/>
</dbReference>
<evidence type="ECO:0000313" key="4">
    <source>
        <dbReference type="EMBL" id="KRS12148.1"/>
    </source>
</evidence>
<keyword evidence="5" id="KW-1185">Reference proteome</keyword>
<dbReference type="PANTHER" id="PTHR34475:SF1">
    <property type="entry name" value="CYTOSKELETON PROTEIN RODZ"/>
    <property type="match status" value="1"/>
</dbReference>
<dbReference type="PATRIC" id="fig|1641875.4.peg.386"/>
<dbReference type="EMBL" id="LAXJ01000012">
    <property type="protein sequence ID" value="KRS12148.1"/>
    <property type="molecule type" value="Genomic_DNA"/>
</dbReference>
<keyword evidence="2" id="KW-0472">Membrane</keyword>
<feature type="region of interest" description="Disordered" evidence="1">
    <location>
        <begin position="114"/>
        <end position="135"/>
    </location>
</feature>
<gene>
    <name evidence="4" type="ORF">XM53_12955</name>
</gene>